<dbReference type="Proteomes" id="UP000693972">
    <property type="component" value="Unassembled WGS sequence"/>
</dbReference>
<dbReference type="Pfam" id="PF11150">
    <property type="entry name" value="DUF2927"/>
    <property type="match status" value="1"/>
</dbReference>
<organism evidence="2">
    <name type="scientific">Gymnodinialimonas phycosphaerae</name>
    <dbReference type="NCBI Taxonomy" id="2841589"/>
    <lineage>
        <taxon>Bacteria</taxon>
        <taxon>Pseudomonadati</taxon>
        <taxon>Pseudomonadota</taxon>
        <taxon>Alphaproteobacteria</taxon>
        <taxon>Rhodobacterales</taxon>
        <taxon>Paracoccaceae</taxon>
        <taxon>Gymnodinialimonas</taxon>
    </lineage>
</organism>
<evidence type="ECO:0000313" key="2">
    <source>
        <dbReference type="EMBL" id="QXL89971.1"/>
    </source>
</evidence>
<accession>A0A975U030</accession>
<proteinExistence type="predicted"/>
<dbReference type="AlphaFoldDB" id="A0A975U030"/>
<dbReference type="EMBL" id="CP078073">
    <property type="protein sequence ID" value="QXL89971.1"/>
    <property type="molecule type" value="Genomic_DNA"/>
</dbReference>
<dbReference type="Gene3D" id="1.25.40.10">
    <property type="entry name" value="Tetratricopeptide repeat domain"/>
    <property type="match status" value="1"/>
</dbReference>
<sequence>MNTFGAARVAAPARSNTSIAADFLDLSFQMESGRAIDRISRFEGPITVAVASGAPASLNADLDQLLARLRNEADIDITRTGSGGASITIETMPRARMQRVVPQAACFVVPRVSSWAEFRRARAGRALDWTTLETREQVAVFIPSDVSPQEVRDCLHEEIAQALGPLNDLYRLSDSVFNDDNFNAVLTGFDMLVLRAYYDDGLQSGMTRAQVASALPGILSRINPRGGVANGGRGSETPRTWITAIEAALGPGAGDEARITAAERALRIARQQQWTDTRLAFSYFALGRLTLSRDVETSIEAFQSASTIFERTAPGGIQSAHVDMQLAAFALSAGRTTEALRLTERALPAATRAQNASLMSTLLMIRAEALDDVGRASEARSVRLDSLAWGRYGFGSNAAVGARLTEVAALSPGR</sequence>
<dbReference type="SUPFAM" id="SSF48452">
    <property type="entry name" value="TPR-like"/>
    <property type="match status" value="1"/>
</dbReference>
<name>A0A975U030_9RHOB</name>
<dbReference type="InterPro" id="IPR021323">
    <property type="entry name" value="DUF2927"/>
</dbReference>
<reference evidence="2 3" key="1">
    <citation type="submission" date="2021-07" db="EMBL/GenBank/DDBJ databases">
        <title>Karlodiniumbacter phycospheric gen. nov., sp. nov., a phycosphere bacterium isolated from karlodinium veneficum.</title>
        <authorList>
            <person name="Peng Y."/>
            <person name="Jiang L."/>
            <person name="Lee J."/>
        </authorList>
    </citation>
    <scope>NUCLEOTIDE SEQUENCE</scope>
    <source>
        <strain evidence="2 3">N5</strain>
    </source>
</reference>
<keyword evidence="3" id="KW-1185">Reference proteome</keyword>
<evidence type="ECO:0000313" key="1">
    <source>
        <dbReference type="EMBL" id="MBY4892532.1"/>
    </source>
</evidence>
<evidence type="ECO:0000313" key="3">
    <source>
        <dbReference type="Proteomes" id="UP000693972"/>
    </source>
</evidence>
<dbReference type="EMBL" id="JAIMBW010000001">
    <property type="protein sequence ID" value="MBY4892532.1"/>
    <property type="molecule type" value="Genomic_DNA"/>
</dbReference>
<dbReference type="InterPro" id="IPR011990">
    <property type="entry name" value="TPR-like_helical_dom_sf"/>
</dbReference>
<protein>
    <submittedName>
        <fullName evidence="2">DUF2927 domain-containing protein</fullName>
    </submittedName>
</protein>
<gene>
    <name evidence="1" type="ORF">KUL25_07120</name>
    <name evidence="2" type="ORF">KUL25_07125</name>
</gene>